<dbReference type="Proteomes" id="UP000663828">
    <property type="component" value="Unassembled WGS sequence"/>
</dbReference>
<reference evidence="3" key="1">
    <citation type="submission" date="2021-02" db="EMBL/GenBank/DDBJ databases">
        <authorList>
            <person name="Nowell W R."/>
        </authorList>
    </citation>
    <scope>NUCLEOTIDE SEQUENCE</scope>
</reference>
<evidence type="ECO:0000313" key="4">
    <source>
        <dbReference type="Proteomes" id="UP000663828"/>
    </source>
</evidence>
<dbReference type="Gene3D" id="4.10.75.10">
    <property type="entry name" value="Elafin-like"/>
    <property type="match status" value="1"/>
</dbReference>
<dbReference type="PROSITE" id="PS51390">
    <property type="entry name" value="WAP"/>
    <property type="match status" value="1"/>
</dbReference>
<name>A0A814VG64_ADIRI</name>
<evidence type="ECO:0000313" key="3">
    <source>
        <dbReference type="EMBL" id="CAF1186599.1"/>
    </source>
</evidence>
<keyword evidence="4" id="KW-1185">Reference proteome</keyword>
<keyword evidence="1" id="KW-0732">Signal</keyword>
<dbReference type="InterPro" id="IPR008197">
    <property type="entry name" value="WAP_dom"/>
</dbReference>
<dbReference type="EMBL" id="CAJNOR010001704">
    <property type="protein sequence ID" value="CAF1186599.1"/>
    <property type="molecule type" value="Genomic_DNA"/>
</dbReference>
<dbReference type="GO" id="GO:0030414">
    <property type="term" value="F:peptidase inhibitor activity"/>
    <property type="evidence" value="ECO:0007669"/>
    <property type="project" value="InterPro"/>
</dbReference>
<accession>A0A814VG64</accession>
<feature type="signal peptide" evidence="1">
    <location>
        <begin position="1"/>
        <end position="22"/>
    </location>
</feature>
<comment type="caution">
    <text evidence="3">The sequence shown here is derived from an EMBL/GenBank/DDBJ whole genome shotgun (WGS) entry which is preliminary data.</text>
</comment>
<evidence type="ECO:0000259" key="2">
    <source>
        <dbReference type="PROSITE" id="PS51390"/>
    </source>
</evidence>
<dbReference type="Pfam" id="PF00095">
    <property type="entry name" value="WAP"/>
    <property type="match status" value="1"/>
</dbReference>
<organism evidence="3 4">
    <name type="scientific">Adineta ricciae</name>
    <name type="common">Rotifer</name>
    <dbReference type="NCBI Taxonomy" id="249248"/>
    <lineage>
        <taxon>Eukaryota</taxon>
        <taxon>Metazoa</taxon>
        <taxon>Spiralia</taxon>
        <taxon>Gnathifera</taxon>
        <taxon>Rotifera</taxon>
        <taxon>Eurotatoria</taxon>
        <taxon>Bdelloidea</taxon>
        <taxon>Adinetida</taxon>
        <taxon>Adinetidae</taxon>
        <taxon>Adineta</taxon>
    </lineage>
</organism>
<sequence>MNSMNLSILLFIGCLFFIVAESTQPMNKGLIMHQGSCPQPPFHIMCRRMVCLPQMIERTCSNDGQCKENEKCCHVPCSCKIKCVAAA</sequence>
<feature type="domain" description="WAP" evidence="2">
    <location>
        <begin position="30"/>
        <end position="87"/>
    </location>
</feature>
<dbReference type="AlphaFoldDB" id="A0A814VG64"/>
<protein>
    <recommendedName>
        <fullName evidence="2">WAP domain-containing protein</fullName>
    </recommendedName>
</protein>
<gene>
    <name evidence="3" type="ORF">XAT740_LOCUS22875</name>
</gene>
<dbReference type="InterPro" id="IPR036645">
    <property type="entry name" value="Elafin-like_sf"/>
</dbReference>
<proteinExistence type="predicted"/>
<dbReference type="GO" id="GO:0005576">
    <property type="term" value="C:extracellular region"/>
    <property type="evidence" value="ECO:0007669"/>
    <property type="project" value="InterPro"/>
</dbReference>
<feature type="chain" id="PRO_5032870805" description="WAP domain-containing protein" evidence="1">
    <location>
        <begin position="23"/>
        <end position="87"/>
    </location>
</feature>
<evidence type="ECO:0000256" key="1">
    <source>
        <dbReference type="SAM" id="SignalP"/>
    </source>
</evidence>